<evidence type="ECO:0000256" key="2">
    <source>
        <dbReference type="ARBA" id="ARBA00022598"/>
    </source>
</evidence>
<dbReference type="EMBL" id="FNCE01000006">
    <property type="protein sequence ID" value="SDG19047.1"/>
    <property type="molecule type" value="Genomic_DNA"/>
</dbReference>
<proteinExistence type="inferred from homology"/>
<dbReference type="AlphaFoldDB" id="A0A1G7S7N9"/>
<dbReference type="PANTHER" id="PTHR22754:SF32">
    <property type="entry name" value="DISCO-INTERACTING PROTEIN 2"/>
    <property type="match status" value="1"/>
</dbReference>
<keyword evidence="2" id="KW-0436">Ligase</keyword>
<reference evidence="5 6" key="1">
    <citation type="submission" date="2016-10" db="EMBL/GenBank/DDBJ databases">
        <authorList>
            <person name="de Groot N.N."/>
        </authorList>
    </citation>
    <scope>NUCLEOTIDE SEQUENCE [LARGE SCALE GENOMIC DNA]</scope>
    <source>
        <strain evidence="5 6">DSM 25584</strain>
    </source>
</reference>
<dbReference type="GO" id="GO:0005886">
    <property type="term" value="C:plasma membrane"/>
    <property type="evidence" value="ECO:0007669"/>
    <property type="project" value="TreeGrafter"/>
</dbReference>
<dbReference type="InterPro" id="IPR045851">
    <property type="entry name" value="AMP-bd_C_sf"/>
</dbReference>
<gene>
    <name evidence="5" type="ORF">SAMN05216241_106153</name>
</gene>
<comment type="similarity">
    <text evidence="1">Belongs to the ATP-dependent AMP-binding enzyme family.</text>
</comment>
<dbReference type="InterPro" id="IPR042099">
    <property type="entry name" value="ANL_N_sf"/>
</dbReference>
<feature type="region of interest" description="Disordered" evidence="3">
    <location>
        <begin position="1"/>
        <end position="48"/>
    </location>
</feature>
<dbReference type="GO" id="GO:0070566">
    <property type="term" value="F:adenylyltransferase activity"/>
    <property type="evidence" value="ECO:0007669"/>
    <property type="project" value="TreeGrafter"/>
</dbReference>
<evidence type="ECO:0000259" key="4">
    <source>
        <dbReference type="Pfam" id="PF00501"/>
    </source>
</evidence>
<dbReference type="Pfam" id="PF00501">
    <property type="entry name" value="AMP-binding"/>
    <property type="match status" value="1"/>
</dbReference>
<dbReference type="GO" id="GO:0016874">
    <property type="term" value="F:ligase activity"/>
    <property type="evidence" value="ECO:0007669"/>
    <property type="project" value="UniProtKB-KW"/>
</dbReference>
<organism evidence="5 6">
    <name type="scientific">Limimonas halophila</name>
    <dbReference type="NCBI Taxonomy" id="1082479"/>
    <lineage>
        <taxon>Bacteria</taxon>
        <taxon>Pseudomonadati</taxon>
        <taxon>Pseudomonadota</taxon>
        <taxon>Alphaproteobacteria</taxon>
        <taxon>Rhodospirillales</taxon>
        <taxon>Rhodovibrionaceae</taxon>
        <taxon>Limimonas</taxon>
    </lineage>
</organism>
<accession>A0A1G7S7N9</accession>
<evidence type="ECO:0000256" key="1">
    <source>
        <dbReference type="ARBA" id="ARBA00006432"/>
    </source>
</evidence>
<evidence type="ECO:0000313" key="5">
    <source>
        <dbReference type="EMBL" id="SDG19047.1"/>
    </source>
</evidence>
<dbReference type="InterPro" id="IPR000873">
    <property type="entry name" value="AMP-dep_synth/lig_dom"/>
</dbReference>
<name>A0A1G7S7N9_9PROT</name>
<protein>
    <submittedName>
        <fullName evidence="5">Fatty-acyl-CoA synthase</fullName>
    </submittedName>
</protein>
<feature type="compositionally biased region" description="Basic and acidic residues" evidence="3">
    <location>
        <begin position="1"/>
        <end position="24"/>
    </location>
</feature>
<dbReference type="SUPFAM" id="SSF56801">
    <property type="entry name" value="Acetyl-CoA synthetase-like"/>
    <property type="match status" value="1"/>
</dbReference>
<dbReference type="CDD" id="cd05931">
    <property type="entry name" value="FAAL"/>
    <property type="match status" value="1"/>
</dbReference>
<dbReference type="STRING" id="1082479.SAMN05216241_106153"/>
<sequence length="685" mass="74104">MHHDRAEHEPNIRDSIMRAQREAQVDAPGDSARRGRGPTPNTDPDVPFRRADFDSLTAALDYAATGRSGLNFYSSRGQLEETLTYARLREDAIALGRRLMALGLERGDRVGVVADMHPDFVRGFFACQYAGLVAVPLPVPTALGGREGYEAQLQRVLQNCRAKVALTREGLLEPVHNAAAPLGLARVMTVSDLGEQAPADGPLSPLAGDEISHVQYSSGSTRYPLGIRIGQRALMSNAASVARDGLQMSEVERAASWLPFYHDMGLIGFLLIPLTCQISVDYMHTDGFARRPLQWLQLISDNRCTLAFSPTFGYELCVRRAAKKADLDLDLSCWRVAGIGGEMVRPEPLDEFARTFARHGFRPEAFVPSYGLAEATLAVSFAPLNTGVSVDLVDKEALVAKNVAWPVRTNGKAHEGEAQGTVDAHATKINGNGHAAKAGVNGQGANGHGANGHAGATAQSAQGHTDDHGGRLFAMCGVPMQGFEVAIRDDEGADLAERHIGRVLIKGPSLMDGYDHNPEATSRAMEDGWLDTGDMGYMVDGKLVITGRRKDLIIVNGRNIWPQDLEWHAEAALDELRSRDSAAFAVTDDGGREVAVLLVQCRTQEQAAVERMRTRVHAEVFRNTGIDCRVVMVPPRSLPFTTSGKLSRAKARQGYLEGRIADVMADMAAPHVAASAADRPRTATE</sequence>
<dbReference type="Gene3D" id="3.40.50.12780">
    <property type="entry name" value="N-terminal domain of ligase-like"/>
    <property type="match status" value="2"/>
</dbReference>
<feature type="region of interest" description="Disordered" evidence="3">
    <location>
        <begin position="435"/>
        <end position="466"/>
    </location>
</feature>
<dbReference type="OrthoDB" id="9803968at2"/>
<dbReference type="InterPro" id="IPR040097">
    <property type="entry name" value="FAAL/FAAC"/>
</dbReference>
<dbReference type="Gene3D" id="3.30.300.30">
    <property type="match status" value="1"/>
</dbReference>
<evidence type="ECO:0000313" key="6">
    <source>
        <dbReference type="Proteomes" id="UP000199415"/>
    </source>
</evidence>
<dbReference type="PANTHER" id="PTHR22754">
    <property type="entry name" value="DISCO-INTERACTING PROTEIN 2 DIP2 -RELATED"/>
    <property type="match status" value="1"/>
</dbReference>
<keyword evidence="6" id="KW-1185">Reference proteome</keyword>
<dbReference type="Proteomes" id="UP000199415">
    <property type="component" value="Unassembled WGS sequence"/>
</dbReference>
<dbReference type="GO" id="GO:0006633">
    <property type="term" value="P:fatty acid biosynthetic process"/>
    <property type="evidence" value="ECO:0007669"/>
    <property type="project" value="TreeGrafter"/>
</dbReference>
<feature type="compositionally biased region" description="Gly residues" evidence="3">
    <location>
        <begin position="441"/>
        <end position="452"/>
    </location>
</feature>
<feature type="domain" description="AMP-dependent synthetase/ligase" evidence="4">
    <location>
        <begin position="80"/>
        <end position="383"/>
    </location>
</feature>
<evidence type="ECO:0000256" key="3">
    <source>
        <dbReference type="SAM" id="MobiDB-lite"/>
    </source>
</evidence>